<dbReference type="EMBL" id="JBANRG010000031">
    <property type="protein sequence ID" value="KAK7451286.1"/>
    <property type="molecule type" value="Genomic_DNA"/>
</dbReference>
<evidence type="ECO:0000313" key="1">
    <source>
        <dbReference type="EMBL" id="KAK7451286.1"/>
    </source>
</evidence>
<accession>A0ABR1J8C1</accession>
<protein>
    <submittedName>
        <fullName evidence="1">Uncharacterized protein</fullName>
    </submittedName>
</protein>
<dbReference type="Proteomes" id="UP001498398">
    <property type="component" value="Unassembled WGS sequence"/>
</dbReference>
<proteinExistence type="predicted"/>
<gene>
    <name evidence="1" type="ORF">VKT23_012626</name>
</gene>
<sequence length="324" mass="36742">MLYDYLEVIPVRGVVVVGSPGIGKSLFNLYALARRLADGKVTVFTASPKVSGQGAGASYVFDNEDLVWCLHDSTAPAIQPALTFQKTFLAFAASPGSRFDGWISLGITFWHMDPWEPEELCDYFEKHQEKFSQDVYDVSGPCIRDYIRCCNPYTREAFEAHLREALLGLDMKAVVQLSHIVSDKEIPLQATRYSHRVFVCYKQEDTVQRCFIRIKSPWIWDLFLARQTRLQLDEAKVMFLACDRSGAMGAFAFESLGIRILSGQAPDTNLVGQFMQLKLDPNSPRKYISPSSSAYAFCITKRDVVEYVNIDQISFDNEKFFPRS</sequence>
<keyword evidence="2" id="KW-1185">Reference proteome</keyword>
<comment type="caution">
    <text evidence="1">The sequence shown here is derived from an EMBL/GenBank/DDBJ whole genome shotgun (WGS) entry which is preliminary data.</text>
</comment>
<organism evidence="1 2">
    <name type="scientific">Marasmiellus scandens</name>
    <dbReference type="NCBI Taxonomy" id="2682957"/>
    <lineage>
        <taxon>Eukaryota</taxon>
        <taxon>Fungi</taxon>
        <taxon>Dikarya</taxon>
        <taxon>Basidiomycota</taxon>
        <taxon>Agaricomycotina</taxon>
        <taxon>Agaricomycetes</taxon>
        <taxon>Agaricomycetidae</taxon>
        <taxon>Agaricales</taxon>
        <taxon>Marasmiineae</taxon>
        <taxon>Omphalotaceae</taxon>
        <taxon>Marasmiellus</taxon>
    </lineage>
</organism>
<name>A0ABR1J8C1_9AGAR</name>
<evidence type="ECO:0000313" key="2">
    <source>
        <dbReference type="Proteomes" id="UP001498398"/>
    </source>
</evidence>
<reference evidence="1 2" key="1">
    <citation type="submission" date="2024-01" db="EMBL/GenBank/DDBJ databases">
        <title>A draft genome for the cacao thread blight pathogen Marasmiellus scandens.</title>
        <authorList>
            <person name="Baruah I.K."/>
            <person name="Leung J."/>
            <person name="Bukari Y."/>
            <person name="Amoako-Attah I."/>
            <person name="Meinhardt L.W."/>
            <person name="Bailey B.A."/>
            <person name="Cohen S.P."/>
        </authorList>
    </citation>
    <scope>NUCLEOTIDE SEQUENCE [LARGE SCALE GENOMIC DNA]</scope>
    <source>
        <strain evidence="1 2">GH-19</strain>
    </source>
</reference>